<dbReference type="Pfam" id="PF13482">
    <property type="entry name" value="RNase_H_2"/>
    <property type="match status" value="1"/>
</dbReference>
<dbReference type="InterPro" id="IPR036397">
    <property type="entry name" value="RNaseH_sf"/>
</dbReference>
<reference evidence="2" key="1">
    <citation type="submission" date="2020-04" db="EMBL/GenBank/DDBJ databases">
        <authorList>
            <person name="Chiriac C."/>
            <person name="Salcher M."/>
            <person name="Ghai R."/>
            <person name="Kavagutti S V."/>
        </authorList>
    </citation>
    <scope>NUCLEOTIDE SEQUENCE</scope>
</reference>
<accession>A0A6J5N6L2</accession>
<dbReference type="SUPFAM" id="SSF53098">
    <property type="entry name" value="Ribonuclease H-like"/>
    <property type="match status" value="1"/>
</dbReference>
<evidence type="ECO:0000313" key="2">
    <source>
        <dbReference type="EMBL" id="CAB4153681.1"/>
    </source>
</evidence>
<dbReference type="InterPro" id="IPR012337">
    <property type="entry name" value="RNaseH-like_sf"/>
</dbReference>
<protein>
    <submittedName>
        <fullName evidence="2">Ribonuclease H-like domain containing protein</fullName>
    </submittedName>
</protein>
<sequence length="295" mass="34702">MNNRFRLKDKEVELLGLIKNRDNKYRLNPSDERLLFRMRTNQTGIKRLFFDIETSPNVVYSWRIGYNLTITPDNIIDERKIICISYKWENSDKIYSLSWDKNQCDRQMLIDFIEQANQADELIAHNGDRFDIKWIRTRCIFHRIPMFPQYKTLDTLKKAKNGFNFNSNKLDYIAQFLGVGAKVKHSGFDMWKNVMKGDPDAMNEMVNYCEGDIIVLEDVYFTMQNYIKTNTHNGVLNNNLKYSCPSCGSEHSELIKNNVTAAGTIKRLMQCTDCDYHFEISNASYILKLKFNNKI</sequence>
<organism evidence="2">
    <name type="scientific">uncultured Caudovirales phage</name>
    <dbReference type="NCBI Taxonomy" id="2100421"/>
    <lineage>
        <taxon>Viruses</taxon>
        <taxon>Duplodnaviria</taxon>
        <taxon>Heunggongvirae</taxon>
        <taxon>Uroviricota</taxon>
        <taxon>Caudoviricetes</taxon>
        <taxon>Peduoviridae</taxon>
        <taxon>Maltschvirus</taxon>
        <taxon>Maltschvirus maltsch</taxon>
    </lineage>
</organism>
<proteinExistence type="predicted"/>
<feature type="domain" description="YprB ribonuclease H-like" evidence="1">
    <location>
        <begin position="81"/>
        <end position="221"/>
    </location>
</feature>
<evidence type="ECO:0000259" key="1">
    <source>
        <dbReference type="Pfam" id="PF13482"/>
    </source>
</evidence>
<dbReference type="GO" id="GO:0003676">
    <property type="term" value="F:nucleic acid binding"/>
    <property type="evidence" value="ECO:0007669"/>
    <property type="project" value="InterPro"/>
</dbReference>
<dbReference type="Gene3D" id="3.30.420.10">
    <property type="entry name" value="Ribonuclease H-like superfamily/Ribonuclease H"/>
    <property type="match status" value="1"/>
</dbReference>
<gene>
    <name evidence="2" type="ORF">UFOVP634_16</name>
</gene>
<dbReference type="EMBL" id="LR796598">
    <property type="protein sequence ID" value="CAB4153681.1"/>
    <property type="molecule type" value="Genomic_DNA"/>
</dbReference>
<dbReference type="InterPro" id="IPR038720">
    <property type="entry name" value="YprB_RNase_H-like_dom"/>
</dbReference>
<name>A0A6J5N6L2_9CAUD</name>